<feature type="compositionally biased region" description="Polar residues" evidence="2">
    <location>
        <begin position="90"/>
        <end position="103"/>
    </location>
</feature>
<evidence type="ECO:0000313" key="3">
    <source>
        <dbReference type="EMBL" id="KAK3899759.1"/>
    </source>
</evidence>
<keyword evidence="1" id="KW-0175">Coiled coil</keyword>
<dbReference type="EMBL" id="MU855744">
    <property type="protein sequence ID" value="KAK3899759.1"/>
    <property type="molecule type" value="Genomic_DNA"/>
</dbReference>
<feature type="compositionally biased region" description="Low complexity" evidence="2">
    <location>
        <begin position="56"/>
        <end position="71"/>
    </location>
</feature>
<proteinExistence type="predicted"/>
<feature type="compositionally biased region" description="Pro residues" evidence="2">
    <location>
        <begin position="577"/>
        <end position="594"/>
    </location>
</feature>
<evidence type="ECO:0000313" key="4">
    <source>
        <dbReference type="Proteomes" id="UP001303889"/>
    </source>
</evidence>
<evidence type="ECO:0000256" key="2">
    <source>
        <dbReference type="SAM" id="MobiDB-lite"/>
    </source>
</evidence>
<comment type="caution">
    <text evidence="3">The sequence shown here is derived from an EMBL/GenBank/DDBJ whole genome shotgun (WGS) entry which is preliminary data.</text>
</comment>
<feature type="region of interest" description="Disordered" evidence="2">
    <location>
        <begin position="381"/>
        <end position="614"/>
    </location>
</feature>
<keyword evidence="4" id="KW-1185">Reference proteome</keyword>
<feature type="non-terminal residue" evidence="3">
    <location>
        <position position="663"/>
    </location>
</feature>
<evidence type="ECO:0000256" key="1">
    <source>
        <dbReference type="SAM" id="Coils"/>
    </source>
</evidence>
<reference evidence="3" key="1">
    <citation type="journal article" date="2023" name="Mol. Phylogenet. Evol.">
        <title>Genome-scale phylogeny and comparative genomics of the fungal order Sordariales.</title>
        <authorList>
            <person name="Hensen N."/>
            <person name="Bonometti L."/>
            <person name="Westerberg I."/>
            <person name="Brannstrom I.O."/>
            <person name="Guillou S."/>
            <person name="Cros-Aarteil S."/>
            <person name="Calhoun S."/>
            <person name="Haridas S."/>
            <person name="Kuo A."/>
            <person name="Mondo S."/>
            <person name="Pangilinan J."/>
            <person name="Riley R."/>
            <person name="LaButti K."/>
            <person name="Andreopoulos B."/>
            <person name="Lipzen A."/>
            <person name="Chen C."/>
            <person name="Yan M."/>
            <person name="Daum C."/>
            <person name="Ng V."/>
            <person name="Clum A."/>
            <person name="Steindorff A."/>
            <person name="Ohm R.A."/>
            <person name="Martin F."/>
            <person name="Silar P."/>
            <person name="Natvig D.O."/>
            <person name="Lalanne C."/>
            <person name="Gautier V."/>
            <person name="Ament-Velasquez S.L."/>
            <person name="Kruys A."/>
            <person name="Hutchinson M.I."/>
            <person name="Powell A.J."/>
            <person name="Barry K."/>
            <person name="Miller A.N."/>
            <person name="Grigoriev I.V."/>
            <person name="Debuchy R."/>
            <person name="Gladieux P."/>
            <person name="Hiltunen Thoren M."/>
            <person name="Johannesson H."/>
        </authorList>
    </citation>
    <scope>NUCLEOTIDE SEQUENCE</scope>
    <source>
        <strain evidence="3">CBS 103.79</strain>
    </source>
</reference>
<dbReference type="Proteomes" id="UP001303889">
    <property type="component" value="Unassembled WGS sequence"/>
</dbReference>
<feature type="region of interest" description="Disordered" evidence="2">
    <location>
        <begin position="340"/>
        <end position="362"/>
    </location>
</feature>
<feature type="coiled-coil region" evidence="1">
    <location>
        <begin position="233"/>
        <end position="271"/>
    </location>
</feature>
<name>A0AAN6MGG7_9PEZI</name>
<gene>
    <name evidence="3" type="ORF">C8A05DRAFT_36610</name>
</gene>
<feature type="compositionally biased region" description="Basic and acidic residues" evidence="2">
    <location>
        <begin position="405"/>
        <end position="417"/>
    </location>
</feature>
<feature type="compositionally biased region" description="Pro residues" evidence="2">
    <location>
        <begin position="534"/>
        <end position="547"/>
    </location>
</feature>
<feature type="compositionally biased region" description="Basic residues" evidence="2">
    <location>
        <begin position="75"/>
        <end position="84"/>
    </location>
</feature>
<feature type="compositionally biased region" description="Polar residues" evidence="2">
    <location>
        <begin position="23"/>
        <end position="32"/>
    </location>
</feature>
<feature type="compositionally biased region" description="Low complexity" evidence="2">
    <location>
        <begin position="112"/>
        <end position="123"/>
    </location>
</feature>
<feature type="compositionally biased region" description="Polar residues" evidence="2">
    <location>
        <begin position="422"/>
        <end position="445"/>
    </location>
</feature>
<feature type="compositionally biased region" description="Polar residues" evidence="2">
    <location>
        <begin position="486"/>
        <end position="498"/>
    </location>
</feature>
<feature type="compositionally biased region" description="Low complexity" evidence="2">
    <location>
        <begin position="1"/>
        <end position="12"/>
    </location>
</feature>
<protein>
    <submittedName>
        <fullName evidence="3">Uncharacterized protein</fullName>
    </submittedName>
</protein>
<feature type="compositionally biased region" description="Low complexity" evidence="2">
    <location>
        <begin position="461"/>
        <end position="484"/>
    </location>
</feature>
<accession>A0AAN6MGG7</accession>
<organism evidence="3 4">
    <name type="scientific">Staphylotrichum tortipilum</name>
    <dbReference type="NCBI Taxonomy" id="2831512"/>
    <lineage>
        <taxon>Eukaryota</taxon>
        <taxon>Fungi</taxon>
        <taxon>Dikarya</taxon>
        <taxon>Ascomycota</taxon>
        <taxon>Pezizomycotina</taxon>
        <taxon>Sordariomycetes</taxon>
        <taxon>Sordariomycetidae</taxon>
        <taxon>Sordariales</taxon>
        <taxon>Chaetomiaceae</taxon>
        <taxon>Staphylotrichum</taxon>
    </lineage>
</organism>
<feature type="compositionally biased region" description="Basic and acidic residues" evidence="2">
    <location>
        <begin position="381"/>
        <end position="392"/>
    </location>
</feature>
<sequence>MTDNNSTSTNTNWFKALARPGAGNSSSKTPSLSLHLPTRGSYNNNNHDLPTPPATAPSSATPSSSSTPTSPVRRASNHHHHRKSAGATLRSVSSFLNIKSASSKSDRERSGSASTTASAMSAPLPLPLPVLVGPERRKLRAPAPVAMLPLTEIDWDGFVGAGPGIAGAGEGQGVGEGTWHNPGLMQTVELLGAAMARKGSGESLDVRYNSCVLSLIEGFYRLTRTLCETDERYAELKETRERELEQFRGMAEEWMDLSDKYKAEIKRLELALAKESTHGMATVALARHGSLVDRSGSKRLRARIEELVTAQPIDITPAERQRRATARSIELAEAAAKQRANAMRSNYEHSPGTDPPGSIPRILDLDHDVMLSRSLEQIEREEWRTRRQETQGRVRAGPVLVRGHGGRESPEAVDKMSRAQRILQTLTSRDTSKETPQSGPSGSTNPQPDDTPRPHPPRGFSAGSESISSESTTSSTDTESAHSTIRAANSPTADQAKSSKGKEKATPDPLAAREPPRKRGPKLWLNLKSGRLTTPPPPATPTTPTTPTPSTNPALSWLPKFHSLPAPIPRLGQNLNPPNPPPSRPNPNPTPQPPQQQQQEQRRRYSFEQGDDAVLPVNPLVRRQADPEMLCAARYEALAGEGVSPRQAVREVMAGMGEVEVPL</sequence>
<reference evidence="3" key="2">
    <citation type="submission" date="2023-05" db="EMBL/GenBank/DDBJ databases">
        <authorList>
            <consortium name="Lawrence Berkeley National Laboratory"/>
            <person name="Steindorff A."/>
            <person name="Hensen N."/>
            <person name="Bonometti L."/>
            <person name="Westerberg I."/>
            <person name="Brannstrom I.O."/>
            <person name="Guillou S."/>
            <person name="Cros-Aarteil S."/>
            <person name="Calhoun S."/>
            <person name="Haridas S."/>
            <person name="Kuo A."/>
            <person name="Mondo S."/>
            <person name="Pangilinan J."/>
            <person name="Riley R."/>
            <person name="Labutti K."/>
            <person name="Andreopoulos B."/>
            <person name="Lipzen A."/>
            <person name="Chen C."/>
            <person name="Yanf M."/>
            <person name="Daum C."/>
            <person name="Ng V."/>
            <person name="Clum A."/>
            <person name="Ohm R."/>
            <person name="Martin F."/>
            <person name="Silar P."/>
            <person name="Natvig D."/>
            <person name="Lalanne C."/>
            <person name="Gautier V."/>
            <person name="Ament-Velasquez S.L."/>
            <person name="Kruys A."/>
            <person name="Hutchinson M.I."/>
            <person name="Powell A.J."/>
            <person name="Barry K."/>
            <person name="Miller A.N."/>
            <person name="Grigoriev I.V."/>
            <person name="Debuchy R."/>
            <person name="Gladieux P."/>
            <person name="Thoren M.H."/>
            <person name="Johannesson H."/>
        </authorList>
    </citation>
    <scope>NUCLEOTIDE SEQUENCE</scope>
    <source>
        <strain evidence="3">CBS 103.79</strain>
    </source>
</reference>
<feature type="region of interest" description="Disordered" evidence="2">
    <location>
        <begin position="1"/>
        <end position="124"/>
    </location>
</feature>
<dbReference type="AlphaFoldDB" id="A0AAN6MGG7"/>